<feature type="transmembrane region" description="Helical" evidence="1">
    <location>
        <begin position="180"/>
        <end position="200"/>
    </location>
</feature>
<accession>A0A9W7BKP3</accession>
<keyword evidence="1" id="KW-0472">Membrane</keyword>
<evidence type="ECO:0000313" key="3">
    <source>
        <dbReference type="Proteomes" id="UP001165085"/>
    </source>
</evidence>
<dbReference type="OrthoDB" id="10336009at2759"/>
<feature type="transmembrane region" description="Helical" evidence="1">
    <location>
        <begin position="45"/>
        <end position="65"/>
    </location>
</feature>
<dbReference type="EMBL" id="BRXY01000395">
    <property type="protein sequence ID" value="GMH92187.1"/>
    <property type="molecule type" value="Genomic_DNA"/>
</dbReference>
<evidence type="ECO:0000313" key="2">
    <source>
        <dbReference type="EMBL" id="GMH92187.1"/>
    </source>
</evidence>
<reference evidence="3" key="1">
    <citation type="journal article" date="2023" name="Commun. Biol.">
        <title>Genome analysis of Parmales, the sister group of diatoms, reveals the evolutionary specialization of diatoms from phago-mixotrophs to photoautotrophs.</title>
        <authorList>
            <person name="Ban H."/>
            <person name="Sato S."/>
            <person name="Yoshikawa S."/>
            <person name="Yamada K."/>
            <person name="Nakamura Y."/>
            <person name="Ichinomiya M."/>
            <person name="Sato N."/>
            <person name="Blanc-Mathieu R."/>
            <person name="Endo H."/>
            <person name="Kuwata A."/>
            <person name="Ogata H."/>
        </authorList>
    </citation>
    <scope>NUCLEOTIDE SEQUENCE [LARGE SCALE GENOMIC DNA]</scope>
    <source>
        <strain evidence="3">NIES 3701</strain>
    </source>
</reference>
<keyword evidence="1" id="KW-0812">Transmembrane</keyword>
<comment type="caution">
    <text evidence="2">The sequence shown here is derived from an EMBL/GenBank/DDBJ whole genome shotgun (WGS) entry which is preliminary data.</text>
</comment>
<keyword evidence="3" id="KW-1185">Reference proteome</keyword>
<dbReference type="AlphaFoldDB" id="A0A9W7BKP3"/>
<feature type="transmembrane region" description="Helical" evidence="1">
    <location>
        <begin position="77"/>
        <end position="95"/>
    </location>
</feature>
<organism evidence="2 3">
    <name type="scientific">Triparma strigata</name>
    <dbReference type="NCBI Taxonomy" id="1606541"/>
    <lineage>
        <taxon>Eukaryota</taxon>
        <taxon>Sar</taxon>
        <taxon>Stramenopiles</taxon>
        <taxon>Ochrophyta</taxon>
        <taxon>Bolidophyceae</taxon>
        <taxon>Parmales</taxon>
        <taxon>Triparmaceae</taxon>
        <taxon>Triparma</taxon>
    </lineage>
</organism>
<dbReference type="Proteomes" id="UP001165085">
    <property type="component" value="Unassembled WGS sequence"/>
</dbReference>
<feature type="transmembrane region" description="Helical" evidence="1">
    <location>
        <begin position="280"/>
        <end position="298"/>
    </location>
</feature>
<name>A0A9W7BKP3_9STRA</name>
<sequence length="386" mass="43551">MLSTIFKAYYSLFTRPCEYIGKLVIGKIPQSLVKRLLSKTFRLRSFALLTLILVANWVGVAFVNLTNESGRLKWATTMSNGAVLPAAIFVSYHIVMKGRLTWLVDGLFAMFTSNSSMLYHFCDATETSLGGFDFDDRLPYCNWKDCWGCEADWYEDDPKVSNNGNGTCCYWRRDSDNYNLWQHLDFAGSYFLILVIGLSISKIEPIPLKIAVYLFMFRECYRAMDDDLRFANGEDKVLEMAYGVAGLLACRVIFNVTNIANKVGAKATCRTLVKCVPKRALLLALMCMAGGLYCKFFWEKEGEGTPEYTQADYSIPHSFWHVGVFGACLPISWVAIEFNLRCFAVWGEEVEDDGDNGERGVELIQADSRENRKLSTESSGSLSNVV</sequence>
<keyword evidence="1" id="KW-1133">Transmembrane helix</keyword>
<proteinExistence type="predicted"/>
<evidence type="ECO:0000256" key="1">
    <source>
        <dbReference type="SAM" id="Phobius"/>
    </source>
</evidence>
<protein>
    <submittedName>
        <fullName evidence="2">Uncharacterized protein</fullName>
    </submittedName>
</protein>
<gene>
    <name evidence="2" type="ORF">TrST_g6611</name>
</gene>
<feature type="transmembrane region" description="Helical" evidence="1">
    <location>
        <begin position="318"/>
        <end position="336"/>
    </location>
</feature>